<dbReference type="PANTHER" id="PTHR11695:SF294">
    <property type="entry name" value="RETICULON-4-INTERACTING PROTEIN 1, MITOCHONDRIAL"/>
    <property type="match status" value="1"/>
</dbReference>
<dbReference type="GO" id="GO:0016491">
    <property type="term" value="F:oxidoreductase activity"/>
    <property type="evidence" value="ECO:0007669"/>
    <property type="project" value="UniProtKB-KW"/>
</dbReference>
<evidence type="ECO:0000313" key="3">
    <source>
        <dbReference type="EMBL" id="CAD8326502.1"/>
    </source>
</evidence>
<dbReference type="EMBL" id="HBED01049409">
    <property type="protein sequence ID" value="CAD8326502.1"/>
    <property type="molecule type" value="Transcribed_RNA"/>
</dbReference>
<name>A0A7R9WJH1_9STRA</name>
<dbReference type="Gene3D" id="3.40.50.720">
    <property type="entry name" value="NAD(P)-binding Rossmann-like Domain"/>
    <property type="match status" value="1"/>
</dbReference>
<gene>
    <name evidence="3" type="ORF">TDUB1175_LOCUS24922</name>
</gene>
<sequence length="380" mass="41864">MSNRTEDTTTSKSTMKVAVATGFGDIDSDVHIRTDWPRPSLKDDDIAFYKKQHDIKPKDDVRFMVIRVLSCALAPGDVRILSGKTSYMQLPPGGHPYVPGSDVCGVVEEVQDGETKFKVGDVVVSRFDEPRPLGGLAEYRLVRTDLSERAPTKLSPEQCCGLPASGMAAKLLAERYVQGGDRVLILGGSGGVGAMLCQYVKLRGASFIAATSTAKALVESLGADVVVDYRTTNWWEMEEFQKEKFDVVLDLVGGDNWEKGGLSGKAIKRGATYAALVTGVRTEIVVQNTRDVIYVVLWFMSRILRSRLDPRVPRWVAPEALELREGYLAGLFRDFDEGRIRPVLDPASPFPFTEEGVREAFRLQKSIHAHGKVVVKVSDP</sequence>
<keyword evidence="1" id="KW-0560">Oxidoreductase</keyword>
<dbReference type="CDD" id="cd05289">
    <property type="entry name" value="MDR_like_2"/>
    <property type="match status" value="1"/>
</dbReference>
<dbReference type="InterPro" id="IPR050700">
    <property type="entry name" value="YIM1/Zinc_Alcohol_DH_Fams"/>
</dbReference>
<dbReference type="InterPro" id="IPR002364">
    <property type="entry name" value="Quin_OxRdtase/zeta-crystal_CS"/>
</dbReference>
<dbReference type="SUPFAM" id="SSF51735">
    <property type="entry name" value="NAD(P)-binding Rossmann-fold domains"/>
    <property type="match status" value="1"/>
</dbReference>
<dbReference type="InterPro" id="IPR036291">
    <property type="entry name" value="NAD(P)-bd_dom_sf"/>
</dbReference>
<evidence type="ECO:0000259" key="2">
    <source>
        <dbReference type="SMART" id="SM00829"/>
    </source>
</evidence>
<proteinExistence type="predicted"/>
<dbReference type="AlphaFoldDB" id="A0A7R9WJH1"/>
<organism evidence="3">
    <name type="scientific">Pseudictyota dubia</name>
    <dbReference type="NCBI Taxonomy" id="2749911"/>
    <lineage>
        <taxon>Eukaryota</taxon>
        <taxon>Sar</taxon>
        <taxon>Stramenopiles</taxon>
        <taxon>Ochrophyta</taxon>
        <taxon>Bacillariophyta</taxon>
        <taxon>Mediophyceae</taxon>
        <taxon>Biddulphiophycidae</taxon>
        <taxon>Eupodiscales</taxon>
        <taxon>Odontellaceae</taxon>
        <taxon>Pseudictyota</taxon>
    </lineage>
</organism>
<dbReference type="SUPFAM" id="SSF50129">
    <property type="entry name" value="GroES-like"/>
    <property type="match status" value="1"/>
</dbReference>
<dbReference type="Pfam" id="PF08240">
    <property type="entry name" value="ADH_N"/>
    <property type="match status" value="1"/>
</dbReference>
<dbReference type="PROSITE" id="PS01162">
    <property type="entry name" value="QOR_ZETA_CRYSTAL"/>
    <property type="match status" value="1"/>
</dbReference>
<evidence type="ECO:0000256" key="1">
    <source>
        <dbReference type="ARBA" id="ARBA00023002"/>
    </source>
</evidence>
<accession>A0A7R9WJH1</accession>
<protein>
    <recommendedName>
        <fullName evidence="2">Enoyl reductase (ER) domain-containing protein</fullName>
    </recommendedName>
</protein>
<feature type="domain" description="Enoyl reductase (ER)" evidence="2">
    <location>
        <begin position="42"/>
        <end position="375"/>
    </location>
</feature>
<dbReference type="InterPro" id="IPR013154">
    <property type="entry name" value="ADH-like_N"/>
</dbReference>
<dbReference type="InterPro" id="IPR011032">
    <property type="entry name" value="GroES-like_sf"/>
</dbReference>
<dbReference type="Pfam" id="PF13602">
    <property type="entry name" value="ADH_zinc_N_2"/>
    <property type="match status" value="1"/>
</dbReference>
<dbReference type="InterPro" id="IPR020843">
    <property type="entry name" value="ER"/>
</dbReference>
<dbReference type="GO" id="GO:0008270">
    <property type="term" value="F:zinc ion binding"/>
    <property type="evidence" value="ECO:0007669"/>
    <property type="project" value="InterPro"/>
</dbReference>
<dbReference type="SMART" id="SM00829">
    <property type="entry name" value="PKS_ER"/>
    <property type="match status" value="1"/>
</dbReference>
<reference evidence="3" key="1">
    <citation type="submission" date="2021-01" db="EMBL/GenBank/DDBJ databases">
        <authorList>
            <person name="Corre E."/>
            <person name="Pelletier E."/>
            <person name="Niang G."/>
            <person name="Scheremetjew M."/>
            <person name="Finn R."/>
            <person name="Kale V."/>
            <person name="Holt S."/>
            <person name="Cochrane G."/>
            <person name="Meng A."/>
            <person name="Brown T."/>
            <person name="Cohen L."/>
        </authorList>
    </citation>
    <scope>NUCLEOTIDE SEQUENCE</scope>
    <source>
        <strain evidence="3">CCMP147</strain>
    </source>
</reference>
<dbReference type="Gene3D" id="3.90.180.10">
    <property type="entry name" value="Medium-chain alcohol dehydrogenases, catalytic domain"/>
    <property type="match status" value="1"/>
</dbReference>
<dbReference type="PANTHER" id="PTHR11695">
    <property type="entry name" value="ALCOHOL DEHYDROGENASE RELATED"/>
    <property type="match status" value="1"/>
</dbReference>